<gene>
    <name evidence="1" type="ORF">SAMN04487894_11677</name>
</gene>
<dbReference type="SUPFAM" id="SSF53067">
    <property type="entry name" value="Actin-like ATPase domain"/>
    <property type="match status" value="1"/>
</dbReference>
<dbReference type="EMBL" id="FMZO01000016">
    <property type="protein sequence ID" value="SDD93191.1"/>
    <property type="molecule type" value="Genomic_DNA"/>
</dbReference>
<dbReference type="Pfam" id="PF00480">
    <property type="entry name" value="ROK"/>
    <property type="match status" value="1"/>
</dbReference>
<sequence>MASITLAIDIGGSKVKGCTLNAQGSIVQEYTKMPTPVPATPENLVHTIKELVKEFRYDQVSAGFPGYVRNNIVYTAPNLGSQYWNKIDLAALLTKTLGKPARVVNDADMLGLGCIAGKGFEMMITLGTGFGTSFFLEGKLLPHLEIGQHPCFNNKAYDQYVGQRAYDDLGKKEWNKRLHAVLKILQTTFNYDHLFIGGGLAKKITLELKENMTIVSNIDGIDGGVKLWKQ</sequence>
<proteinExistence type="predicted"/>
<accession>A0A1G6YSB2</accession>
<dbReference type="InterPro" id="IPR043129">
    <property type="entry name" value="ATPase_NBD"/>
</dbReference>
<evidence type="ECO:0000313" key="1">
    <source>
        <dbReference type="EMBL" id="SDD93191.1"/>
    </source>
</evidence>
<name>A0A1G6YSB2_NIADE</name>
<dbReference type="RefSeq" id="WP_090392307.1">
    <property type="nucleotide sequence ID" value="NZ_FMZO01000016.1"/>
</dbReference>
<dbReference type="STRING" id="1285928.SAMN04487894_11677"/>
<keyword evidence="1" id="KW-0808">Transferase</keyword>
<keyword evidence="1" id="KW-0418">Kinase</keyword>
<reference evidence="2" key="1">
    <citation type="submission" date="2016-10" db="EMBL/GenBank/DDBJ databases">
        <authorList>
            <person name="Varghese N."/>
            <person name="Submissions S."/>
        </authorList>
    </citation>
    <scope>NUCLEOTIDE SEQUENCE [LARGE SCALE GENOMIC DNA]</scope>
    <source>
        <strain evidence="2">DSM 25811 / CCM 8410 / LMG 26954 / E90</strain>
    </source>
</reference>
<dbReference type="Proteomes" id="UP000198757">
    <property type="component" value="Unassembled WGS sequence"/>
</dbReference>
<protein>
    <submittedName>
        <fullName evidence="1">Polyphosphate glucokinase</fullName>
    </submittedName>
</protein>
<dbReference type="OrthoDB" id="849313at2"/>
<dbReference type="AlphaFoldDB" id="A0A1G6YSB2"/>
<organism evidence="1 2">
    <name type="scientific">Niabella drilacis (strain DSM 25811 / CCM 8410 / CCUG 62505 / LMG 26954 / E90)</name>
    <dbReference type="NCBI Taxonomy" id="1285928"/>
    <lineage>
        <taxon>Bacteria</taxon>
        <taxon>Pseudomonadati</taxon>
        <taxon>Bacteroidota</taxon>
        <taxon>Chitinophagia</taxon>
        <taxon>Chitinophagales</taxon>
        <taxon>Chitinophagaceae</taxon>
        <taxon>Niabella</taxon>
    </lineage>
</organism>
<evidence type="ECO:0000313" key="2">
    <source>
        <dbReference type="Proteomes" id="UP000198757"/>
    </source>
</evidence>
<dbReference type="Gene3D" id="3.30.420.40">
    <property type="match status" value="2"/>
</dbReference>
<dbReference type="PANTHER" id="PTHR18964">
    <property type="entry name" value="ROK (REPRESSOR, ORF, KINASE) FAMILY"/>
    <property type="match status" value="1"/>
</dbReference>
<dbReference type="GO" id="GO:0016301">
    <property type="term" value="F:kinase activity"/>
    <property type="evidence" value="ECO:0007669"/>
    <property type="project" value="UniProtKB-KW"/>
</dbReference>
<dbReference type="InterPro" id="IPR000600">
    <property type="entry name" value="ROK"/>
</dbReference>
<keyword evidence="2" id="KW-1185">Reference proteome</keyword>